<evidence type="ECO:0000313" key="13">
    <source>
        <dbReference type="Proteomes" id="UP000247792"/>
    </source>
</evidence>
<dbReference type="OrthoDB" id="9802553at2"/>
<gene>
    <name evidence="12" type="ORF">DFR42_101107</name>
</gene>
<dbReference type="InterPro" id="IPR049119">
    <property type="entry name" value="FlgK_D2-like"/>
</dbReference>
<evidence type="ECO:0000256" key="6">
    <source>
        <dbReference type="ARBA" id="ARBA00023143"/>
    </source>
</evidence>
<feature type="domain" description="Flagellar hook-associated protein 1 D3" evidence="10">
    <location>
        <begin position="562"/>
        <end position="642"/>
    </location>
</feature>
<protein>
    <recommendedName>
        <fullName evidence="4">Flagellar hook-associated protein 1</fullName>
    </recommendedName>
</protein>
<dbReference type="InterPro" id="IPR053927">
    <property type="entry name" value="FlgK_helical"/>
</dbReference>
<dbReference type="Pfam" id="PF22638">
    <property type="entry name" value="FlgK_D1"/>
    <property type="match status" value="1"/>
</dbReference>
<comment type="similarity">
    <text evidence="3">Belongs to the flagella basal body rod proteins family.</text>
</comment>
<dbReference type="PRINTS" id="PR01005">
    <property type="entry name" value="FLGHOOKAP1"/>
</dbReference>
<feature type="domain" description="Flagellar basal-body/hook protein C-terminal" evidence="8">
    <location>
        <begin position="711"/>
        <end position="750"/>
    </location>
</feature>
<evidence type="ECO:0000256" key="5">
    <source>
        <dbReference type="ARBA" id="ARBA00022525"/>
    </source>
</evidence>
<feature type="domain" description="Flagellar hook-associated protein FlgK helical" evidence="11">
    <location>
        <begin position="93"/>
        <end position="331"/>
    </location>
</feature>
<evidence type="ECO:0000313" key="12">
    <source>
        <dbReference type="EMBL" id="PXX46538.1"/>
    </source>
</evidence>
<dbReference type="GO" id="GO:0005576">
    <property type="term" value="C:extracellular region"/>
    <property type="evidence" value="ECO:0007669"/>
    <property type="project" value="UniProtKB-SubCell"/>
</dbReference>
<dbReference type="Proteomes" id="UP000247792">
    <property type="component" value="Unassembled WGS sequence"/>
</dbReference>
<evidence type="ECO:0000259" key="9">
    <source>
        <dbReference type="Pfam" id="PF21158"/>
    </source>
</evidence>
<name>A0A318JAJ3_9BURK</name>
<comment type="subcellular location">
    <subcellularLocation>
        <location evidence="1">Bacterial flagellum</location>
    </subcellularLocation>
    <subcellularLocation>
        <location evidence="2">Secreted</location>
    </subcellularLocation>
</comment>
<evidence type="ECO:0000259" key="10">
    <source>
        <dbReference type="Pfam" id="PF21159"/>
    </source>
</evidence>
<dbReference type="PANTHER" id="PTHR30033:SF1">
    <property type="entry name" value="FLAGELLAR HOOK-ASSOCIATED PROTEIN 1"/>
    <property type="match status" value="1"/>
</dbReference>
<dbReference type="GO" id="GO:0009424">
    <property type="term" value="C:bacterial-type flagellum hook"/>
    <property type="evidence" value="ECO:0007669"/>
    <property type="project" value="InterPro"/>
</dbReference>
<evidence type="ECO:0000256" key="4">
    <source>
        <dbReference type="ARBA" id="ARBA00016244"/>
    </source>
</evidence>
<evidence type="ECO:0000256" key="2">
    <source>
        <dbReference type="ARBA" id="ARBA00004613"/>
    </source>
</evidence>
<keyword evidence="5" id="KW-0964">Secreted</keyword>
<dbReference type="SUPFAM" id="SSF64518">
    <property type="entry name" value="Phase 1 flagellin"/>
    <property type="match status" value="2"/>
</dbReference>
<reference evidence="12 13" key="1">
    <citation type="submission" date="2018-05" db="EMBL/GenBank/DDBJ databases">
        <title>Genomic Encyclopedia of Type Strains, Phase IV (KMG-IV): sequencing the most valuable type-strain genomes for metagenomic binning, comparative biology and taxonomic classification.</title>
        <authorList>
            <person name="Goeker M."/>
        </authorList>
    </citation>
    <scope>NUCLEOTIDE SEQUENCE [LARGE SCALE GENOMIC DNA]</scope>
    <source>
        <strain evidence="12 13">DSM 19792</strain>
    </source>
</reference>
<dbReference type="PANTHER" id="PTHR30033">
    <property type="entry name" value="FLAGELLAR HOOK-ASSOCIATED PROTEIN 1"/>
    <property type="match status" value="1"/>
</dbReference>
<evidence type="ECO:0000259" key="11">
    <source>
        <dbReference type="Pfam" id="PF22638"/>
    </source>
</evidence>
<dbReference type="GO" id="GO:0005198">
    <property type="term" value="F:structural molecule activity"/>
    <property type="evidence" value="ECO:0007669"/>
    <property type="project" value="InterPro"/>
</dbReference>
<feature type="domain" description="Flagellar hook-associated protein 1 D2-like" evidence="9">
    <location>
        <begin position="342"/>
        <end position="420"/>
    </location>
</feature>
<dbReference type="EMBL" id="QJKB01000001">
    <property type="protein sequence ID" value="PXX46538.1"/>
    <property type="molecule type" value="Genomic_DNA"/>
</dbReference>
<dbReference type="GO" id="GO:0044780">
    <property type="term" value="P:bacterial-type flagellum assembly"/>
    <property type="evidence" value="ECO:0007669"/>
    <property type="project" value="InterPro"/>
</dbReference>
<dbReference type="InterPro" id="IPR001444">
    <property type="entry name" value="Flag_bb_rod_N"/>
</dbReference>
<dbReference type="AlphaFoldDB" id="A0A318JAJ3"/>
<evidence type="ECO:0000259" key="7">
    <source>
        <dbReference type="Pfam" id="PF00460"/>
    </source>
</evidence>
<dbReference type="InterPro" id="IPR002371">
    <property type="entry name" value="FlgK"/>
</dbReference>
<dbReference type="InterPro" id="IPR010930">
    <property type="entry name" value="Flg_bb/hook_C_dom"/>
</dbReference>
<keyword evidence="12" id="KW-0282">Flagellum</keyword>
<dbReference type="Pfam" id="PF21158">
    <property type="entry name" value="flgK_1st_1"/>
    <property type="match status" value="1"/>
</dbReference>
<dbReference type="Pfam" id="PF00460">
    <property type="entry name" value="Flg_bb_rod"/>
    <property type="match status" value="1"/>
</dbReference>
<evidence type="ECO:0000259" key="8">
    <source>
        <dbReference type="Pfam" id="PF06429"/>
    </source>
</evidence>
<keyword evidence="13" id="KW-1185">Reference proteome</keyword>
<keyword evidence="12" id="KW-0969">Cilium</keyword>
<organism evidence="12 13">
    <name type="scientific">Undibacterium pigrum</name>
    <dbReference type="NCBI Taxonomy" id="401470"/>
    <lineage>
        <taxon>Bacteria</taxon>
        <taxon>Pseudomonadati</taxon>
        <taxon>Pseudomonadota</taxon>
        <taxon>Betaproteobacteria</taxon>
        <taxon>Burkholderiales</taxon>
        <taxon>Oxalobacteraceae</taxon>
        <taxon>Undibacterium</taxon>
    </lineage>
</organism>
<accession>A0A318JAJ3</accession>
<dbReference type="Pfam" id="PF21159">
    <property type="entry name" value="FlgK_2nd"/>
    <property type="match status" value="1"/>
</dbReference>
<dbReference type="InterPro" id="IPR049474">
    <property type="entry name" value="FlgK_D3"/>
</dbReference>
<proteinExistence type="inferred from homology"/>
<dbReference type="NCBIfam" id="TIGR02492">
    <property type="entry name" value="flgK_ends"/>
    <property type="match status" value="1"/>
</dbReference>
<sequence length="752" mass="76424">MGSNIFGVGKSALAAAQLGIVTTGHNIANASTPGYNRQTILQAANEPQNLGGSFIGQGVSVTQIQRQYNSFLSNQVNASQSAKNQADVYYSQISQINNLVADPTAGVTPALQDFFKAFQNLAASPNGTAGAAARQAAVSSAQSLAGRLNGLQTRLDQISADVNGQIESTVGAINSYASQLANLNDVIEQAQGISSSSSGPNDLLDQRDQLVTELSKLTKVSVVPQGAKYNIFIGNGQPLVLGSDVTKLQVSQSLTDPTRTQVSYVTNGANVLLPENSFGGGKLGGLFDFRSGTLDTARNGIGRIAIGIATQFNDQQKLGLDLNGQVGGNLFNIGGPISTPSSLNTSTAAINATITDTSALTTSDYRLQFIGGNYKITRLSDGASQTTTNLPLKFDGINFQLAPPPAAAVPAAGDEYLIRPTAAGGSSISVAVQDPAKLAAAGPLNTSFPTTNTGTGKISAGVANSQVATASNSATATIGPATADDSFIGSTLTAPVTLTFASPANTLTGFPAGATVSVKVGAVTTNYPPPATVPYTSGATISFSGISFAISDGAAPPANGNTFTLSAALPVAASTLTYNSAGNTLTGFPATANVTVTNGSTSTTYPAGSAIPYTAGSTISYNGISFSVSGSPANGDVFNVGPNTNGSGDNRNAVILSSLQTQNTIGGKTTTFQGGYAQFVSLVGNKAHEVEITSASETKLLAQNITAQQTESGVNLDEEAANLLRYQQAYQAAGKLMQIASTLFDALLALGR</sequence>
<keyword evidence="12" id="KW-0966">Cell projection</keyword>
<dbReference type="RefSeq" id="WP_110253014.1">
    <property type="nucleotide sequence ID" value="NZ_QJKB01000001.1"/>
</dbReference>
<feature type="domain" description="Flagellar basal body rod protein N-terminal" evidence="7">
    <location>
        <begin position="8"/>
        <end position="35"/>
    </location>
</feature>
<evidence type="ECO:0000256" key="3">
    <source>
        <dbReference type="ARBA" id="ARBA00009677"/>
    </source>
</evidence>
<dbReference type="Pfam" id="PF06429">
    <property type="entry name" value="Flg_bbr_C"/>
    <property type="match status" value="1"/>
</dbReference>
<evidence type="ECO:0000256" key="1">
    <source>
        <dbReference type="ARBA" id="ARBA00004365"/>
    </source>
</evidence>
<comment type="caution">
    <text evidence="12">The sequence shown here is derived from an EMBL/GenBank/DDBJ whole genome shotgun (WGS) entry which is preliminary data.</text>
</comment>
<keyword evidence="6" id="KW-0975">Bacterial flagellum</keyword>